<protein>
    <recommendedName>
        <fullName evidence="2">EfeO-type cupredoxin-like domain-containing protein</fullName>
    </recommendedName>
</protein>
<dbReference type="PATRIC" id="fig|1423749.3.peg.1295"/>
<keyword evidence="4" id="KW-1185">Reference proteome</keyword>
<proteinExistence type="predicted"/>
<dbReference type="SUPFAM" id="SSF49503">
    <property type="entry name" value="Cupredoxins"/>
    <property type="match status" value="1"/>
</dbReference>
<keyword evidence="1" id="KW-0472">Membrane</keyword>
<feature type="transmembrane region" description="Helical" evidence="1">
    <location>
        <begin position="12"/>
        <end position="33"/>
    </location>
</feature>
<accession>A0A0R1VCG5</accession>
<keyword evidence="1" id="KW-0812">Transmembrane</keyword>
<organism evidence="3 4">
    <name type="scientific">Limosilactobacillus gastricus DSM 16045</name>
    <dbReference type="NCBI Taxonomy" id="1423749"/>
    <lineage>
        <taxon>Bacteria</taxon>
        <taxon>Bacillati</taxon>
        <taxon>Bacillota</taxon>
        <taxon>Bacilli</taxon>
        <taxon>Lactobacillales</taxon>
        <taxon>Lactobacillaceae</taxon>
        <taxon>Limosilactobacillus</taxon>
    </lineage>
</organism>
<dbReference type="Pfam" id="PF13473">
    <property type="entry name" value="Cupredoxin_1"/>
    <property type="match status" value="1"/>
</dbReference>
<dbReference type="Gene3D" id="2.60.40.420">
    <property type="entry name" value="Cupredoxins - blue copper proteins"/>
    <property type="match status" value="1"/>
</dbReference>
<dbReference type="AlphaFoldDB" id="A0A0R1VCG5"/>
<evidence type="ECO:0000259" key="2">
    <source>
        <dbReference type="Pfam" id="PF13473"/>
    </source>
</evidence>
<comment type="caution">
    <text evidence="3">The sequence shown here is derived from an EMBL/GenBank/DDBJ whole genome shotgun (WGS) entry which is preliminary data.</text>
</comment>
<evidence type="ECO:0000256" key="1">
    <source>
        <dbReference type="SAM" id="Phobius"/>
    </source>
</evidence>
<sequence>MSSMSGGRKMSVLQIVVLVLAIVLIAFISWWFFGKHDTGAVNATMVGDHQQVEIKVDGGYSPETVVLKQGVPAQLIFNRLDKSNCLDEVVFPDQGIDEKLPAEAVKKIPFNTDQAGEYSYACGMNMFHGKVIVK</sequence>
<dbReference type="InterPro" id="IPR028096">
    <property type="entry name" value="EfeO_Cupredoxin"/>
</dbReference>
<dbReference type="Proteomes" id="UP000051739">
    <property type="component" value="Unassembled WGS sequence"/>
</dbReference>
<dbReference type="EMBL" id="AZFN01000004">
    <property type="protein sequence ID" value="KRM03181.1"/>
    <property type="molecule type" value="Genomic_DNA"/>
</dbReference>
<evidence type="ECO:0000313" key="4">
    <source>
        <dbReference type="Proteomes" id="UP000051739"/>
    </source>
</evidence>
<keyword evidence="1" id="KW-1133">Transmembrane helix</keyword>
<evidence type="ECO:0000313" key="3">
    <source>
        <dbReference type="EMBL" id="KRM03181.1"/>
    </source>
</evidence>
<feature type="domain" description="EfeO-type cupredoxin-like" evidence="2">
    <location>
        <begin position="25"/>
        <end position="133"/>
    </location>
</feature>
<dbReference type="InterPro" id="IPR008972">
    <property type="entry name" value="Cupredoxin"/>
</dbReference>
<gene>
    <name evidence="3" type="ORF">FC60_GL001264</name>
</gene>
<name>A0A0R1VCG5_9LACO</name>
<reference evidence="3 4" key="1">
    <citation type="journal article" date="2015" name="Genome Announc.">
        <title>Expanding the biotechnology potential of lactobacilli through comparative genomics of 213 strains and associated genera.</title>
        <authorList>
            <person name="Sun Z."/>
            <person name="Harris H.M."/>
            <person name="McCann A."/>
            <person name="Guo C."/>
            <person name="Argimon S."/>
            <person name="Zhang W."/>
            <person name="Yang X."/>
            <person name="Jeffery I.B."/>
            <person name="Cooney J.C."/>
            <person name="Kagawa T.F."/>
            <person name="Liu W."/>
            <person name="Song Y."/>
            <person name="Salvetti E."/>
            <person name="Wrobel A."/>
            <person name="Rasinkangas P."/>
            <person name="Parkhill J."/>
            <person name="Rea M.C."/>
            <person name="O'Sullivan O."/>
            <person name="Ritari J."/>
            <person name="Douillard F.P."/>
            <person name="Paul Ross R."/>
            <person name="Yang R."/>
            <person name="Briner A.E."/>
            <person name="Felis G.E."/>
            <person name="de Vos W.M."/>
            <person name="Barrangou R."/>
            <person name="Klaenhammer T.R."/>
            <person name="Caufield P.W."/>
            <person name="Cui Y."/>
            <person name="Zhang H."/>
            <person name="O'Toole P.W."/>
        </authorList>
    </citation>
    <scope>NUCLEOTIDE SEQUENCE [LARGE SCALE GENOMIC DNA]</scope>
    <source>
        <strain evidence="3 4">DSM 16045</strain>
    </source>
</reference>